<reference evidence="5 6" key="1">
    <citation type="submission" date="2018-03" db="EMBL/GenBank/DDBJ databases">
        <title>Genomic Encyclopedia of Archaeal and Bacterial Type Strains, Phase II (KMG-II): from individual species to whole genera.</title>
        <authorList>
            <person name="Goeker M."/>
        </authorList>
    </citation>
    <scope>NUCLEOTIDE SEQUENCE [LARGE SCALE GENOMIC DNA]</scope>
    <source>
        <strain evidence="5 6">DSM 27929</strain>
    </source>
</reference>
<dbReference type="Proteomes" id="UP000238157">
    <property type="component" value="Unassembled WGS sequence"/>
</dbReference>
<dbReference type="InterPro" id="IPR002104">
    <property type="entry name" value="Integrase_catalytic"/>
</dbReference>
<dbReference type="EMBL" id="PVTR01000006">
    <property type="protein sequence ID" value="PRY87647.1"/>
    <property type="molecule type" value="Genomic_DNA"/>
</dbReference>
<dbReference type="CDD" id="cd01185">
    <property type="entry name" value="INTN1_C_like"/>
    <property type="match status" value="1"/>
</dbReference>
<evidence type="ECO:0000313" key="5">
    <source>
        <dbReference type="EMBL" id="PRY87647.1"/>
    </source>
</evidence>
<dbReference type="RefSeq" id="WP_106133928.1">
    <property type="nucleotide sequence ID" value="NZ_PVTR01000006.1"/>
</dbReference>
<dbReference type="InterPro" id="IPR035386">
    <property type="entry name" value="Arm-DNA-bind_5"/>
</dbReference>
<dbReference type="InterPro" id="IPR025269">
    <property type="entry name" value="SAM-like_dom"/>
</dbReference>
<organism evidence="5 6">
    <name type="scientific">Mongoliibacter ruber</name>
    <dbReference type="NCBI Taxonomy" id="1750599"/>
    <lineage>
        <taxon>Bacteria</taxon>
        <taxon>Pseudomonadati</taxon>
        <taxon>Bacteroidota</taxon>
        <taxon>Cytophagia</taxon>
        <taxon>Cytophagales</taxon>
        <taxon>Cyclobacteriaceae</taxon>
        <taxon>Mongoliibacter</taxon>
    </lineage>
</organism>
<name>A0A2T0WLT1_9BACT</name>
<dbReference type="GO" id="GO:0003677">
    <property type="term" value="F:DNA binding"/>
    <property type="evidence" value="ECO:0007669"/>
    <property type="project" value="UniProtKB-KW"/>
</dbReference>
<evidence type="ECO:0000256" key="2">
    <source>
        <dbReference type="ARBA" id="ARBA00023125"/>
    </source>
</evidence>
<dbReference type="GO" id="GO:0015074">
    <property type="term" value="P:DNA integration"/>
    <property type="evidence" value="ECO:0007669"/>
    <property type="project" value="InterPro"/>
</dbReference>
<dbReference type="Pfam" id="PF17293">
    <property type="entry name" value="Arm-DNA-bind_5"/>
    <property type="match status" value="1"/>
</dbReference>
<dbReference type="PANTHER" id="PTHR30349:SF64">
    <property type="entry name" value="PROPHAGE INTEGRASE INTD-RELATED"/>
    <property type="match status" value="1"/>
</dbReference>
<evidence type="ECO:0000256" key="1">
    <source>
        <dbReference type="ARBA" id="ARBA00008857"/>
    </source>
</evidence>
<dbReference type="Gene3D" id="1.10.150.130">
    <property type="match status" value="1"/>
</dbReference>
<evidence type="ECO:0000313" key="6">
    <source>
        <dbReference type="Proteomes" id="UP000238157"/>
    </source>
</evidence>
<dbReference type="Gene3D" id="1.10.443.10">
    <property type="entry name" value="Intergrase catalytic core"/>
    <property type="match status" value="1"/>
</dbReference>
<sequence>MIEKSFNFLYYLKSSRKNKGKNSCIYARITVEGQRAEISTKIALEAEKWNSDSGRVLGKTEKAKQINAYLDSMQMKVLQARKYLLDNDKEITAKSIKNVLHGNTEDRKLILEIFQKHNEEMEALVGKEFAAGTMERYRTSYDHTKAFIKWKYQMDDIELKKLDYDFISQYSFWLKTVRGCAHNTTVKYLANFKKIVLSCVKKGWLVRDPFQNFKMVKREVNREVLSKDELGSISEKIFTIERLDHVRDIFLFSCYTGLAYIDVKNLKRSQVIVGVDNEKWIETKRKKTDSPVRIPILPVALGIIEKYKENPKCNHDDSVLPVPSNQKMNAYLKEIADLCGIQKDLTFHTARHTFATTVTLSNGVPIETVSKLLGHKSLKQTQHYAKILDVKISEDMLALKKKLGK</sequence>
<dbReference type="InterPro" id="IPR050090">
    <property type="entry name" value="Tyrosine_recombinase_XerCD"/>
</dbReference>
<keyword evidence="3" id="KW-0233">DNA recombination</keyword>
<keyword evidence="2" id="KW-0238">DNA-binding</keyword>
<dbReference type="GO" id="GO:0006310">
    <property type="term" value="P:DNA recombination"/>
    <property type="evidence" value="ECO:0007669"/>
    <property type="project" value="UniProtKB-KW"/>
</dbReference>
<dbReference type="PROSITE" id="PS51898">
    <property type="entry name" value="TYR_RECOMBINASE"/>
    <property type="match status" value="1"/>
</dbReference>
<keyword evidence="6" id="KW-1185">Reference proteome</keyword>
<protein>
    <submittedName>
        <fullName evidence="5">Site-specific recombinase XerD</fullName>
    </submittedName>
</protein>
<dbReference type="AlphaFoldDB" id="A0A2T0WLT1"/>
<feature type="domain" description="Tyr recombinase" evidence="4">
    <location>
        <begin position="220"/>
        <end position="398"/>
    </location>
</feature>
<evidence type="ECO:0000259" key="4">
    <source>
        <dbReference type="PROSITE" id="PS51898"/>
    </source>
</evidence>
<dbReference type="OrthoDB" id="9806835at2"/>
<dbReference type="InterPro" id="IPR011010">
    <property type="entry name" value="DNA_brk_join_enz"/>
</dbReference>
<accession>A0A2T0WLT1</accession>
<dbReference type="InterPro" id="IPR013762">
    <property type="entry name" value="Integrase-like_cat_sf"/>
</dbReference>
<comment type="similarity">
    <text evidence="1">Belongs to the 'phage' integrase family.</text>
</comment>
<gene>
    <name evidence="5" type="ORF">CLW00_106274</name>
</gene>
<comment type="caution">
    <text evidence="5">The sequence shown here is derived from an EMBL/GenBank/DDBJ whole genome shotgun (WGS) entry which is preliminary data.</text>
</comment>
<dbReference type="Pfam" id="PF00589">
    <property type="entry name" value="Phage_integrase"/>
    <property type="match status" value="1"/>
</dbReference>
<dbReference type="Pfam" id="PF13102">
    <property type="entry name" value="Phage_int_SAM_5"/>
    <property type="match status" value="1"/>
</dbReference>
<dbReference type="PANTHER" id="PTHR30349">
    <property type="entry name" value="PHAGE INTEGRASE-RELATED"/>
    <property type="match status" value="1"/>
</dbReference>
<dbReference type="SUPFAM" id="SSF56349">
    <property type="entry name" value="DNA breaking-rejoining enzymes"/>
    <property type="match status" value="1"/>
</dbReference>
<dbReference type="InterPro" id="IPR010998">
    <property type="entry name" value="Integrase_recombinase_N"/>
</dbReference>
<proteinExistence type="inferred from homology"/>
<evidence type="ECO:0000256" key="3">
    <source>
        <dbReference type="ARBA" id="ARBA00023172"/>
    </source>
</evidence>